<dbReference type="Proteomes" id="UP000245553">
    <property type="component" value="Unassembled WGS sequence"/>
</dbReference>
<accession>A0A3R8LWI6</accession>
<evidence type="ECO:0000256" key="1">
    <source>
        <dbReference type="SAM" id="MobiDB-lite"/>
    </source>
</evidence>
<gene>
    <name evidence="2" type="ORF">DB729_005540</name>
</gene>
<comment type="caution">
    <text evidence="2">The sequence shown here is derived from an EMBL/GenBank/DDBJ whole genome shotgun (WGS) entry which is preliminary data.</text>
</comment>
<name>A0A3R8LWI6_9STRE</name>
<keyword evidence="3" id="KW-1185">Reference proteome</keyword>
<feature type="compositionally biased region" description="Polar residues" evidence="1">
    <location>
        <begin position="43"/>
        <end position="61"/>
    </location>
</feature>
<protein>
    <submittedName>
        <fullName evidence="2">Uncharacterized protein</fullName>
    </submittedName>
</protein>
<feature type="region of interest" description="Disordered" evidence="1">
    <location>
        <begin position="42"/>
        <end position="61"/>
    </location>
</feature>
<sequence>MDFFKHSFDNKKMINTKINTVSSKNNVGKSFIDLYREMKEIPTNKTHQSKVSTSLPKNSTL</sequence>
<proteinExistence type="predicted"/>
<organism evidence="2 3">
    <name type="scientific">Streptococcus halitosis</name>
    <dbReference type="NCBI Taxonomy" id="2172545"/>
    <lineage>
        <taxon>Bacteria</taxon>
        <taxon>Bacillati</taxon>
        <taxon>Bacillota</taxon>
        <taxon>Bacilli</taxon>
        <taxon>Lactobacillales</taxon>
        <taxon>Streptococcaceae</taxon>
        <taxon>Streptococcus</taxon>
    </lineage>
</organism>
<dbReference type="EMBL" id="QEMY02000001">
    <property type="protein sequence ID" value="RRN47736.1"/>
    <property type="molecule type" value="Genomic_DNA"/>
</dbReference>
<dbReference type="AlphaFoldDB" id="A0A3R8LWI6"/>
<reference evidence="2" key="1">
    <citation type="submission" date="2018-11" db="EMBL/GenBank/DDBJ databases">
        <title>Streptococcus halitosis sp. nov. isolated from oral cavity of patient with halitosis.</title>
        <authorList>
            <person name="Tetz V."/>
            <person name="Tetz G."/>
        </authorList>
    </citation>
    <scope>NUCLEOTIDE SEQUENCE [LARGE SCALE GENOMIC DNA]</scope>
    <source>
        <strain evidence="2">VT-4</strain>
    </source>
</reference>
<evidence type="ECO:0000313" key="2">
    <source>
        <dbReference type="EMBL" id="RRN47736.1"/>
    </source>
</evidence>
<dbReference type="RefSeq" id="WP_109290043.1">
    <property type="nucleotide sequence ID" value="NZ_QEMY02000001.1"/>
</dbReference>
<evidence type="ECO:0000313" key="3">
    <source>
        <dbReference type="Proteomes" id="UP000245553"/>
    </source>
</evidence>